<gene>
    <name evidence="1" type="ORF">BPAG_LOCUS9849</name>
</gene>
<name>A0A0N4TN38_BRUPA</name>
<reference evidence="3" key="1">
    <citation type="submission" date="2017-02" db="UniProtKB">
        <authorList>
            <consortium name="WormBaseParasite"/>
        </authorList>
    </citation>
    <scope>IDENTIFICATION</scope>
</reference>
<proteinExistence type="predicted"/>
<dbReference type="EMBL" id="UZAD01013167">
    <property type="protein sequence ID" value="VDN91035.1"/>
    <property type="molecule type" value="Genomic_DNA"/>
</dbReference>
<keyword evidence="2" id="KW-1185">Reference proteome</keyword>
<reference evidence="1 2" key="2">
    <citation type="submission" date="2018-11" db="EMBL/GenBank/DDBJ databases">
        <authorList>
            <consortium name="Pathogen Informatics"/>
        </authorList>
    </citation>
    <scope>NUCLEOTIDE SEQUENCE [LARGE SCALE GENOMIC DNA]</scope>
</reference>
<dbReference type="Proteomes" id="UP000278627">
    <property type="component" value="Unassembled WGS sequence"/>
</dbReference>
<evidence type="ECO:0000313" key="3">
    <source>
        <dbReference type="WBParaSite" id="BPAG_0000988701-mRNA-1"/>
    </source>
</evidence>
<sequence length="76" mass="8655">MMPVRRALCSNAVYALKSSDKILAYTFSKCSTLYRKVVVYTYDISTLIIFIHSKVEPEDKGLTSYTVSIGKQQMHD</sequence>
<dbReference type="WBParaSite" id="BPAG_0000988701-mRNA-1">
    <property type="protein sequence ID" value="BPAG_0000988701-mRNA-1"/>
    <property type="gene ID" value="BPAG_0000988701"/>
</dbReference>
<evidence type="ECO:0000313" key="1">
    <source>
        <dbReference type="EMBL" id="VDN91035.1"/>
    </source>
</evidence>
<protein>
    <submittedName>
        <fullName evidence="3">Ovule protein</fullName>
    </submittedName>
</protein>
<dbReference type="AlphaFoldDB" id="A0A0N4TN38"/>
<evidence type="ECO:0000313" key="2">
    <source>
        <dbReference type="Proteomes" id="UP000278627"/>
    </source>
</evidence>
<organism evidence="3">
    <name type="scientific">Brugia pahangi</name>
    <name type="common">Filarial nematode worm</name>
    <dbReference type="NCBI Taxonomy" id="6280"/>
    <lineage>
        <taxon>Eukaryota</taxon>
        <taxon>Metazoa</taxon>
        <taxon>Ecdysozoa</taxon>
        <taxon>Nematoda</taxon>
        <taxon>Chromadorea</taxon>
        <taxon>Rhabditida</taxon>
        <taxon>Spirurina</taxon>
        <taxon>Spiruromorpha</taxon>
        <taxon>Filarioidea</taxon>
        <taxon>Onchocercidae</taxon>
        <taxon>Brugia</taxon>
    </lineage>
</organism>
<accession>A0A0N4TN38</accession>